<dbReference type="AlphaFoldDB" id="A0A9W4SAK2"/>
<proteinExistence type="predicted"/>
<feature type="non-terminal residue" evidence="1">
    <location>
        <position position="267"/>
    </location>
</feature>
<name>A0A9W4SAK2_9GLOM</name>
<evidence type="ECO:0000313" key="2">
    <source>
        <dbReference type="Proteomes" id="UP001153678"/>
    </source>
</evidence>
<sequence length="267" mass="30300">KSKPNEIKPLEGIDLNGASKTTLEALYNNRGKGGDEIFNKAKGKAEVQARDSTKENPISQENVATRLRVALCLELMKNYNSSELDDLKEFADNHFALVTDHARYVNRILKRPIITVHKDDQAYSTLKSPKQGGSFHFEPLFQHKNNEGEIRLNYSRVDFEDEGNALNNRSIVFTLNPGTFEKKHFSETQNTRLNGITVNKIRVLYKDPEEEVEGAFIAEKRNHIMENGTKKTDKNIAIYIIGADRVSDDSGTLNIDYNDFHTITILN</sequence>
<accession>A0A9W4SAK2</accession>
<dbReference type="EMBL" id="CAMKVN010000012">
    <property type="protein sequence ID" value="CAI2161767.1"/>
    <property type="molecule type" value="Genomic_DNA"/>
</dbReference>
<evidence type="ECO:0000313" key="1">
    <source>
        <dbReference type="EMBL" id="CAI2161767.1"/>
    </source>
</evidence>
<gene>
    <name evidence="1" type="ORF">FWILDA_LOCUS220</name>
</gene>
<organism evidence="1 2">
    <name type="scientific">Funneliformis geosporum</name>
    <dbReference type="NCBI Taxonomy" id="1117311"/>
    <lineage>
        <taxon>Eukaryota</taxon>
        <taxon>Fungi</taxon>
        <taxon>Fungi incertae sedis</taxon>
        <taxon>Mucoromycota</taxon>
        <taxon>Glomeromycotina</taxon>
        <taxon>Glomeromycetes</taxon>
        <taxon>Glomerales</taxon>
        <taxon>Glomeraceae</taxon>
        <taxon>Funneliformis</taxon>
    </lineage>
</organism>
<dbReference type="Proteomes" id="UP001153678">
    <property type="component" value="Unassembled WGS sequence"/>
</dbReference>
<reference evidence="1" key="1">
    <citation type="submission" date="2022-08" db="EMBL/GenBank/DDBJ databases">
        <authorList>
            <person name="Kallberg Y."/>
            <person name="Tangrot J."/>
            <person name="Rosling A."/>
        </authorList>
    </citation>
    <scope>NUCLEOTIDE SEQUENCE</scope>
    <source>
        <strain evidence="1">Wild A</strain>
    </source>
</reference>
<keyword evidence="2" id="KW-1185">Reference proteome</keyword>
<comment type="caution">
    <text evidence="1">The sequence shown here is derived from an EMBL/GenBank/DDBJ whole genome shotgun (WGS) entry which is preliminary data.</text>
</comment>
<protein>
    <submittedName>
        <fullName evidence="1">1324_t:CDS:1</fullName>
    </submittedName>
</protein>